<dbReference type="SUPFAM" id="SSF51445">
    <property type="entry name" value="(Trans)glycosidases"/>
    <property type="match status" value="1"/>
</dbReference>
<feature type="signal peptide" evidence="4">
    <location>
        <begin position="1"/>
        <end position="32"/>
    </location>
</feature>
<dbReference type="PANTHER" id="PTHR34983:SF2">
    <property type="entry name" value="ENDO-BETA-1,4-GALACTANASE"/>
    <property type="match status" value="1"/>
</dbReference>
<organism evidence="5 6">
    <name type="scientific">Cohnella thailandensis</name>
    <dbReference type="NCBI Taxonomy" id="557557"/>
    <lineage>
        <taxon>Bacteria</taxon>
        <taxon>Bacillati</taxon>
        <taxon>Bacillota</taxon>
        <taxon>Bacilli</taxon>
        <taxon>Bacillales</taxon>
        <taxon>Paenibacillaceae</taxon>
        <taxon>Cohnella</taxon>
    </lineage>
</organism>
<dbReference type="PANTHER" id="PTHR34983">
    <property type="entry name" value="ARABINOGALACTAN ENDO-BETA-1,4-GALACTANASE A"/>
    <property type="match status" value="1"/>
</dbReference>
<protein>
    <recommendedName>
        <fullName evidence="4">Arabinogalactan endo-beta-1,4-galactanase</fullName>
        <ecNumber evidence="4">3.2.1.89</ecNumber>
    </recommendedName>
</protein>
<dbReference type="InterPro" id="IPR017853">
    <property type="entry name" value="GH"/>
</dbReference>
<proteinExistence type="inferred from homology"/>
<evidence type="ECO:0000256" key="1">
    <source>
        <dbReference type="ARBA" id="ARBA00010687"/>
    </source>
</evidence>
<keyword evidence="4" id="KW-0732">Signal</keyword>
<comment type="similarity">
    <text evidence="1 4">Belongs to the glycosyl hydrolase 53 family.</text>
</comment>
<reference evidence="5 6" key="1">
    <citation type="submission" date="2020-08" db="EMBL/GenBank/DDBJ databases">
        <title>Cohnella phylogeny.</title>
        <authorList>
            <person name="Dunlap C."/>
        </authorList>
    </citation>
    <scope>NUCLEOTIDE SEQUENCE [LARGE SCALE GENOMIC DNA]</scope>
    <source>
        <strain evidence="5 6">DSM 25241</strain>
    </source>
</reference>
<comment type="catalytic activity">
    <reaction evidence="4">
        <text>The enzyme specifically hydrolyzes (1-&gt;4)-beta-D-galactosidic linkages in type I arabinogalactans.</text>
        <dbReference type="EC" id="3.2.1.89"/>
    </reaction>
</comment>
<dbReference type="GO" id="GO:0045490">
    <property type="term" value="P:pectin catabolic process"/>
    <property type="evidence" value="ECO:0007669"/>
    <property type="project" value="TreeGrafter"/>
</dbReference>
<gene>
    <name evidence="5" type="ORF">H7B67_20680</name>
</gene>
<dbReference type="Gene3D" id="3.20.20.80">
    <property type="entry name" value="Glycosidases"/>
    <property type="match status" value="1"/>
</dbReference>
<dbReference type="Gene3D" id="2.60.120.260">
    <property type="entry name" value="Galactose-binding domain-like"/>
    <property type="match status" value="1"/>
</dbReference>
<dbReference type="GO" id="GO:0031218">
    <property type="term" value="F:arabinogalactan endo-1,4-beta-galactosidase activity"/>
    <property type="evidence" value="ECO:0007669"/>
    <property type="project" value="UniProtKB-EC"/>
</dbReference>
<dbReference type="GO" id="GO:0015926">
    <property type="term" value="F:glucosidase activity"/>
    <property type="evidence" value="ECO:0007669"/>
    <property type="project" value="InterPro"/>
</dbReference>
<evidence type="ECO:0000256" key="3">
    <source>
        <dbReference type="ARBA" id="ARBA00023295"/>
    </source>
</evidence>
<keyword evidence="2 4" id="KW-0378">Hydrolase</keyword>
<evidence type="ECO:0000256" key="2">
    <source>
        <dbReference type="ARBA" id="ARBA00022801"/>
    </source>
</evidence>
<sequence>MLRKRLQKTATAVLAAAILLGGSINAPAPASAEEYDDFIRGVDVSMLSMVEDLGGQFYSDNVEGDALEILHDNGANYVRLKLWVDPYDATGNPYGGGTNDFETTLALAKRADELGMGILINFHLSDWWTDPSKQIKPKAWVGFSFSSLKSTLYNYMKDTLDDFADEGIVPDMVQVGNEIPTGILHNDGKVGDGNDDFSDLAELLGSAIDGVRDSSASNAKIILHLDHGGDNGLYLWWFGNLLDAEPNLDFDIIGLSFYPMWHGTMTDLQYNLNDISKRYDKDVLIVETAYAHTLDDGDGAGNVFISGDENIAGYPATPQGQFDFMNDLESIILNVPDSRGLGYFYWEPTWLPVEDAVWGTAAGVAYANDSVTPTNTWDNLTLFDFDGNALDSMNLLNEPAPNLVTNPSFEVDGYTNTPSGWNVWLPSGVSATTVKTESGYAFDGDYKLTFWNSSSYSASIYKTFTGLENGTYSFSVWAMTNGDQTTLQLYAKNYGGSELNATIGTSDINWNLFTIDNIEVTNGTCEIGIYTAAGANDWLNLDKVMFRKVE</sequence>
<dbReference type="EC" id="3.2.1.89" evidence="4"/>
<dbReference type="Proteomes" id="UP000535838">
    <property type="component" value="Unassembled WGS sequence"/>
</dbReference>
<evidence type="ECO:0000313" key="5">
    <source>
        <dbReference type="EMBL" id="MBB6636545.1"/>
    </source>
</evidence>
<dbReference type="Pfam" id="PF07745">
    <property type="entry name" value="Glyco_hydro_53"/>
    <property type="match status" value="1"/>
</dbReference>
<accession>A0A841T1U5</accession>
<name>A0A841T1U5_9BACL</name>
<feature type="chain" id="PRO_5033094737" description="Arabinogalactan endo-beta-1,4-galactanase" evidence="4">
    <location>
        <begin position="33"/>
        <end position="550"/>
    </location>
</feature>
<keyword evidence="3 4" id="KW-0326">Glycosidase</keyword>
<evidence type="ECO:0000256" key="4">
    <source>
        <dbReference type="RuleBase" id="RU361192"/>
    </source>
</evidence>
<dbReference type="AlphaFoldDB" id="A0A841T1U5"/>
<dbReference type="EMBL" id="JACJVQ010000018">
    <property type="protein sequence ID" value="MBB6636545.1"/>
    <property type="molecule type" value="Genomic_DNA"/>
</dbReference>
<evidence type="ECO:0000313" key="6">
    <source>
        <dbReference type="Proteomes" id="UP000535838"/>
    </source>
</evidence>
<comment type="caution">
    <text evidence="5">The sequence shown here is derived from an EMBL/GenBank/DDBJ whole genome shotgun (WGS) entry which is preliminary data.</text>
</comment>
<dbReference type="InterPro" id="IPR011683">
    <property type="entry name" value="Glyco_hydro_53"/>
</dbReference>
<keyword evidence="6" id="KW-1185">Reference proteome</keyword>